<evidence type="ECO:0000313" key="3">
    <source>
        <dbReference type="EMBL" id="MFC6044222.1"/>
    </source>
</evidence>
<dbReference type="CDD" id="cd00085">
    <property type="entry name" value="HNHc"/>
    <property type="match status" value="1"/>
</dbReference>
<protein>
    <submittedName>
        <fullName evidence="3">DUF222 domain-containing protein</fullName>
    </submittedName>
</protein>
<dbReference type="Pfam" id="PF02720">
    <property type="entry name" value="DUF222"/>
    <property type="match status" value="1"/>
</dbReference>
<evidence type="ECO:0000259" key="2">
    <source>
        <dbReference type="SMART" id="SM00507"/>
    </source>
</evidence>
<keyword evidence="4" id="KW-1185">Reference proteome</keyword>
<dbReference type="RefSeq" id="WP_379155200.1">
    <property type="nucleotide sequence ID" value="NZ_JBHSRJ010000004.1"/>
</dbReference>
<comment type="caution">
    <text evidence="3">The sequence shown here is derived from an EMBL/GenBank/DDBJ whole genome shotgun (WGS) entry which is preliminary data.</text>
</comment>
<evidence type="ECO:0000256" key="1">
    <source>
        <dbReference type="SAM" id="MobiDB-lite"/>
    </source>
</evidence>
<dbReference type="InterPro" id="IPR003615">
    <property type="entry name" value="HNH_nuc"/>
</dbReference>
<reference evidence="4" key="1">
    <citation type="journal article" date="2019" name="Int. J. Syst. Evol. Microbiol.">
        <title>The Global Catalogue of Microorganisms (GCM) 10K type strain sequencing project: providing services to taxonomists for standard genome sequencing and annotation.</title>
        <authorList>
            <consortium name="The Broad Institute Genomics Platform"/>
            <consortium name="The Broad Institute Genome Sequencing Center for Infectious Disease"/>
            <person name="Wu L."/>
            <person name="Ma J."/>
        </authorList>
    </citation>
    <scope>NUCLEOTIDE SEQUENCE [LARGE SCALE GENOMIC DNA]</scope>
    <source>
        <strain evidence="4">CCUG 54522</strain>
    </source>
</reference>
<name>A0ABW1LLX6_9ACTN</name>
<gene>
    <name evidence="3" type="ORF">ACFPYL_14095</name>
</gene>
<dbReference type="SMART" id="SM00507">
    <property type="entry name" value="HNHc"/>
    <property type="match status" value="1"/>
</dbReference>
<accession>A0ABW1LLX6</accession>
<feature type="domain" description="HNH nuclease" evidence="2">
    <location>
        <begin position="333"/>
        <end position="383"/>
    </location>
</feature>
<organism evidence="3 4">
    <name type="scientific">Nocardioides hankookensis</name>
    <dbReference type="NCBI Taxonomy" id="443157"/>
    <lineage>
        <taxon>Bacteria</taxon>
        <taxon>Bacillati</taxon>
        <taxon>Actinomycetota</taxon>
        <taxon>Actinomycetes</taxon>
        <taxon>Propionibacteriales</taxon>
        <taxon>Nocardioidaceae</taxon>
        <taxon>Nocardioides</taxon>
    </lineage>
</organism>
<feature type="compositionally biased region" description="Low complexity" evidence="1">
    <location>
        <begin position="404"/>
        <end position="413"/>
    </location>
</feature>
<dbReference type="InterPro" id="IPR003870">
    <property type="entry name" value="DUF222"/>
</dbReference>
<proteinExistence type="predicted"/>
<dbReference type="Proteomes" id="UP001596135">
    <property type="component" value="Unassembled WGS sequence"/>
</dbReference>
<feature type="region of interest" description="Disordered" evidence="1">
    <location>
        <begin position="388"/>
        <end position="415"/>
    </location>
</feature>
<evidence type="ECO:0000313" key="4">
    <source>
        <dbReference type="Proteomes" id="UP001596135"/>
    </source>
</evidence>
<dbReference type="EMBL" id="JBHSRJ010000004">
    <property type="protein sequence ID" value="MFC6044222.1"/>
    <property type="molecule type" value="Genomic_DNA"/>
</dbReference>
<sequence>MFDHSGVDDAAVHGWAVDLACADLPSDDGVMIDEIRALEELVCAAQARQARLAAAFDRSQRAALADRGVPAERQGRGVAEQVALARRESPHRGRLHLGLAKVLDTELPHTRAAFDAGRITEWRATVIARETACLTLEDRRAVDRAIAGDPDALESYSDRVVLAELHKLAARLDPASVAERRRRAETERRVSIRPAPDTMAHLTVLLPVAQAVAVYAVLSAAADRDTAAGDPRTRGQLMADTLVARVTGAPTIDGRPVPPVSLGVVMTDHALLGGAHDTAHLDGYGTIPAGLARELLADHLDTGSQAWLRRLYADPDTGELVAMDSRQRLFRGRLREAIDLRDQSCRTPWCNAPIRHRDHITGIADGGHTTVLDGQGLCEQCNHAKQAPGWRARPRPSPGHQVETTTPTGHTYTSPAPPLVALRHPAFKQVDPGRWVLVG</sequence>